<evidence type="ECO:0000313" key="1">
    <source>
        <dbReference type="EMBL" id="QBH11774.1"/>
    </source>
</evidence>
<organism evidence="2 3">
    <name type="scientific">Desulfobacter hydrogenophilus</name>
    <dbReference type="NCBI Taxonomy" id="2291"/>
    <lineage>
        <taxon>Bacteria</taxon>
        <taxon>Pseudomonadati</taxon>
        <taxon>Thermodesulfobacteriota</taxon>
        <taxon>Desulfobacteria</taxon>
        <taxon>Desulfobacterales</taxon>
        <taxon>Desulfobacteraceae</taxon>
        <taxon>Desulfobacter</taxon>
    </lineage>
</organism>
<evidence type="ECO:0000313" key="4">
    <source>
        <dbReference type="Proteomes" id="UP000293902"/>
    </source>
</evidence>
<reference evidence="1 4" key="2">
    <citation type="submission" date="2019-02" db="EMBL/GenBank/DDBJ databases">
        <title>Complete genome sequence of Desulfobacter hydrogenophilus AcRS1.</title>
        <authorList>
            <person name="Marietou A."/>
            <person name="Lund M.B."/>
            <person name="Marshall I.P.G."/>
            <person name="Schreiber L."/>
            <person name="Jorgensen B."/>
        </authorList>
    </citation>
    <scope>NUCLEOTIDE SEQUENCE [LARGE SCALE GENOMIC DNA]</scope>
    <source>
        <strain evidence="1 4">AcRS1</strain>
    </source>
</reference>
<name>A0A328F7I4_9BACT</name>
<dbReference type="Proteomes" id="UP000293902">
    <property type="component" value="Chromosome"/>
</dbReference>
<dbReference type="EMBL" id="QLNI01000044">
    <property type="protein sequence ID" value="RAM00551.1"/>
    <property type="molecule type" value="Genomic_DNA"/>
</dbReference>
<evidence type="ECO:0000313" key="3">
    <source>
        <dbReference type="Proteomes" id="UP000248798"/>
    </source>
</evidence>
<gene>
    <name evidence="2" type="ORF">DO021_18415</name>
    <name evidence="1" type="ORF">EYB58_01835</name>
</gene>
<dbReference type="RefSeq" id="WP_111959386.1">
    <property type="nucleotide sequence ID" value="NZ_CP036313.1"/>
</dbReference>
<protein>
    <submittedName>
        <fullName evidence="2">Uncharacterized protein</fullName>
    </submittedName>
</protein>
<dbReference type="OrthoDB" id="5385891at2"/>
<sequence length="801" mass="91020">MIAAIKRNEKKVSTPYDMARRIDRISAAVGLNDQTADSFVQTLPFMAGDVTAGAENEFQAVVAGKRENIDLARVIETSNYYRNLVEQAKTGETPQRRVVALERLLKDKDGKDWENSWVWFPRRVLNRYANQVFNEDLKADKSTPTSEYRRDAACFVFKKNGENQVRVPVSYLLKLALADAIGGDKGVPEPVNAWGEKMLAHFSNDNSSPELFSFYPVKSDGSGSLGEKLAAETLLRFLLTQVLVAYAGHKFELNENGQKVKVFFSATPPGDQKRLNDVISDAFYRELFMSPCLSGWDRGEDKKEYMSVCHKVLSRSQINAVAQLKEAGIINTNLVVLPNTSNISLANNGTHISLGSVKLSRCMADSGSGVTALDEKYTGDLSIKIWEHFLPLFATTYSAAPHRIDFQEFHPERVLGFMPHELTHTHLRMIWRRWKKKAHLKVMGRSLTPFGPVWLDRLIANIFRLKGDFVPDGRLIDYFTSVMSTFQSPALNGSLESEANLKKDLTDMGVFDGRMALYQLVRLRKYHQMGYSGFEHRYFSVFEDVVRDMGKAADLQVLITALTQKYIYSRQVDHAMIPDSPAVESERRQIFFCTAIGVPTFFVKTRTRNQFLAKILKNTAKTRHSHRYSGYTRVLVREYQRALISLIQTDAPDLVSALNGAPILDDLDNRVNMPQTHAAWGRITQGILEGSRKHKPMSIQSRQFNAKAERYYGQTLRKAHVSQGFDLLGKAFEQIDLWARYRDTSYGQALGQILGRRDILKFLKSMRQDFMDDTCAPETLKTFIFLMVLVVSREMKAWHNT</sequence>
<dbReference type="AlphaFoldDB" id="A0A328F7I4"/>
<keyword evidence="4" id="KW-1185">Reference proteome</keyword>
<dbReference type="EMBL" id="CP036313">
    <property type="protein sequence ID" value="QBH11774.1"/>
    <property type="molecule type" value="Genomic_DNA"/>
</dbReference>
<dbReference type="Proteomes" id="UP000248798">
    <property type="component" value="Unassembled WGS sequence"/>
</dbReference>
<reference evidence="2 3" key="1">
    <citation type="submission" date="2018-06" db="EMBL/GenBank/DDBJ databases">
        <title>Complete Genome Sequence of Desulfobacter hydrogenophilus (DSM3380).</title>
        <authorList>
            <person name="Marietou A."/>
            <person name="Schreiber L."/>
            <person name="Marshall I."/>
            <person name="Jorgensen B."/>
        </authorList>
    </citation>
    <scope>NUCLEOTIDE SEQUENCE [LARGE SCALE GENOMIC DNA]</scope>
    <source>
        <strain evidence="2 3">DSM 3380</strain>
    </source>
</reference>
<accession>A0A328F7I4</accession>
<proteinExistence type="predicted"/>
<evidence type="ECO:0000313" key="2">
    <source>
        <dbReference type="EMBL" id="RAM00551.1"/>
    </source>
</evidence>